<feature type="transmembrane region" description="Helical" evidence="6">
    <location>
        <begin position="227"/>
        <end position="252"/>
    </location>
</feature>
<dbReference type="SUPFAM" id="SSF161070">
    <property type="entry name" value="SNF-like"/>
    <property type="match status" value="1"/>
</dbReference>
<feature type="transmembrane region" description="Helical" evidence="6">
    <location>
        <begin position="50"/>
        <end position="71"/>
    </location>
</feature>
<dbReference type="STRING" id="1754191.A0A1Y1UUY4"/>
<dbReference type="NCBIfam" id="NF037979">
    <property type="entry name" value="Na_transp"/>
    <property type="match status" value="1"/>
</dbReference>
<accession>A0A1Y1UUY4</accession>
<feature type="transmembrane region" description="Helical" evidence="6">
    <location>
        <begin position="182"/>
        <end position="207"/>
    </location>
</feature>
<evidence type="ECO:0000256" key="6">
    <source>
        <dbReference type="SAM" id="Phobius"/>
    </source>
</evidence>
<evidence type="ECO:0000256" key="4">
    <source>
        <dbReference type="ARBA" id="ARBA00022989"/>
    </source>
</evidence>
<feature type="transmembrane region" description="Helical" evidence="6">
    <location>
        <begin position="149"/>
        <end position="170"/>
    </location>
</feature>
<dbReference type="InterPro" id="IPR037272">
    <property type="entry name" value="SNS_sf"/>
</dbReference>
<protein>
    <submittedName>
        <fullName evidence="7">Na+-dependent transporter SNF family</fullName>
    </submittedName>
</protein>
<proteinExistence type="predicted"/>
<keyword evidence="5 6" id="KW-0472">Membrane</keyword>
<keyword evidence="2" id="KW-0813">Transport</keyword>
<feature type="transmembrane region" description="Helical" evidence="6">
    <location>
        <begin position="264"/>
        <end position="289"/>
    </location>
</feature>
<feature type="transmembrane region" description="Helical" evidence="6">
    <location>
        <begin position="20"/>
        <end position="38"/>
    </location>
</feature>
<evidence type="ECO:0000313" key="8">
    <source>
        <dbReference type="Proteomes" id="UP000193719"/>
    </source>
</evidence>
<comment type="subcellular location">
    <subcellularLocation>
        <location evidence="1">Membrane</location>
        <topology evidence="1">Multi-pass membrane protein</topology>
    </subcellularLocation>
</comment>
<name>A0A1Y1UUY4_9FUNG</name>
<feature type="transmembrane region" description="Helical" evidence="6">
    <location>
        <begin position="444"/>
        <end position="466"/>
    </location>
</feature>
<dbReference type="PRINTS" id="PR00176">
    <property type="entry name" value="NANEUSMPORT"/>
</dbReference>
<feature type="transmembrane region" description="Helical" evidence="6">
    <location>
        <begin position="92"/>
        <end position="114"/>
    </location>
</feature>
<dbReference type="InterPro" id="IPR000175">
    <property type="entry name" value="Na/ntran_symport"/>
</dbReference>
<dbReference type="PANTHER" id="PTHR42948:SF1">
    <property type="entry name" value="TRANSPORTER"/>
    <property type="match status" value="1"/>
</dbReference>
<keyword evidence="3 6" id="KW-0812">Transmembrane</keyword>
<evidence type="ECO:0000256" key="3">
    <source>
        <dbReference type="ARBA" id="ARBA00022692"/>
    </source>
</evidence>
<reference evidence="7 8" key="1">
    <citation type="submission" date="2016-08" db="EMBL/GenBank/DDBJ databases">
        <title>Genomes of anaerobic fungi encode conserved fungal cellulosomes for biomass hydrolysis.</title>
        <authorList>
            <consortium name="DOE Joint Genome Institute"/>
            <person name="Haitjema C.H."/>
            <person name="Gilmore S.P."/>
            <person name="Henske J.K."/>
            <person name="Solomon K.V."/>
            <person name="De Groot R."/>
            <person name="Kuo A."/>
            <person name="Mondo S.J."/>
            <person name="Salamov A.A."/>
            <person name="Labutti K."/>
            <person name="Zhao Z."/>
            <person name="Chiniquy J."/>
            <person name="Barry K."/>
            <person name="Brewer H.M."/>
            <person name="Purvine S.O."/>
            <person name="Wright A.T."/>
            <person name="Boxma B."/>
            <person name="Van Alen T."/>
            <person name="Hackstein J.H."/>
            <person name="Baker S.E."/>
            <person name="Grigoriev I.V."/>
            <person name="O'Malley M.A."/>
        </authorList>
    </citation>
    <scope>NUCLEOTIDE SEQUENCE [LARGE SCALE GENOMIC DNA]</scope>
    <source>
        <strain evidence="8">finn</strain>
    </source>
</reference>
<dbReference type="Proteomes" id="UP000193719">
    <property type="component" value="Unassembled WGS sequence"/>
</dbReference>
<feature type="transmembrane region" description="Helical" evidence="6">
    <location>
        <begin position="402"/>
        <end position="423"/>
    </location>
</feature>
<sequence length="511" mass="56800">MSVVEGKKTQQNEWGSNLSFILAMIGSAVGLGNIWRYPYVLCFNGGGAFYIPYLVAILLMGVPFLILEYGVGYNYKSSFAKAVKKIHSKFEFLGWFLPVSVYMIMIYYSAILGWDGIYIVLSFFKGWGNEPKTYFGKELLQSTESYTGLFHFLPIIAIAMLIGWVIIWFISHRDLEKGLGKLSKLLVPLLFIIMVFIVIYSLSLSGASTGLEKLFKPDWSNLLKFDIWMAAFGQIIFSLSLGMSIAFTYASYTKKETDLITNTLSIAIANCSFENFAALGVFSILGYMANQSGKSMDQLLDTKSADGLNIQGAGLVFVVYPTILNVLGKFSVIIGPLFFITVYLAGITSILSTIEPLSFSIQNKFGWSRHTTMSVLCGIGAVISMLYATQFGESLLGIVDTFINQVAILIGVVLECVVFAWIFDSKKLIGFLNNKSRFLKVGTWWLLIVKIILPIFIIIIWVGGLIDSIKSGTTEQLIFTLISAAVLIIATLVFTFLPAKSEEWEQTEDRV</sequence>
<dbReference type="CDD" id="cd10334">
    <property type="entry name" value="SLC6sbd_u1"/>
    <property type="match status" value="1"/>
</dbReference>
<comment type="caution">
    <text evidence="7">The sequence shown here is derived from an EMBL/GenBank/DDBJ whole genome shotgun (WGS) entry which is preliminary data.</text>
</comment>
<keyword evidence="8" id="KW-1185">Reference proteome</keyword>
<dbReference type="AlphaFoldDB" id="A0A1Y1UUY4"/>
<organism evidence="7 8">
    <name type="scientific">Piromyces finnis</name>
    <dbReference type="NCBI Taxonomy" id="1754191"/>
    <lineage>
        <taxon>Eukaryota</taxon>
        <taxon>Fungi</taxon>
        <taxon>Fungi incertae sedis</taxon>
        <taxon>Chytridiomycota</taxon>
        <taxon>Chytridiomycota incertae sedis</taxon>
        <taxon>Neocallimastigomycetes</taxon>
        <taxon>Neocallimastigales</taxon>
        <taxon>Neocallimastigaceae</taxon>
        <taxon>Piromyces</taxon>
    </lineage>
</organism>
<keyword evidence="4 6" id="KW-1133">Transmembrane helix</keyword>
<evidence type="ECO:0000313" key="7">
    <source>
        <dbReference type="EMBL" id="ORX41394.1"/>
    </source>
</evidence>
<dbReference type="OrthoDB" id="6581954at2759"/>
<gene>
    <name evidence="7" type="ORF">BCR36DRAFT_588045</name>
</gene>
<evidence type="ECO:0000256" key="2">
    <source>
        <dbReference type="ARBA" id="ARBA00022448"/>
    </source>
</evidence>
<dbReference type="Pfam" id="PF00209">
    <property type="entry name" value="SNF"/>
    <property type="match status" value="2"/>
</dbReference>
<evidence type="ECO:0000256" key="5">
    <source>
        <dbReference type="ARBA" id="ARBA00023136"/>
    </source>
</evidence>
<feature type="transmembrane region" description="Helical" evidence="6">
    <location>
        <begin position="372"/>
        <end position="390"/>
    </location>
</feature>
<dbReference type="PROSITE" id="PS50267">
    <property type="entry name" value="NA_NEUROTRAN_SYMP_3"/>
    <property type="match status" value="1"/>
</dbReference>
<dbReference type="GO" id="GO:0016020">
    <property type="term" value="C:membrane"/>
    <property type="evidence" value="ECO:0007669"/>
    <property type="project" value="UniProtKB-SubCell"/>
</dbReference>
<evidence type="ECO:0000256" key="1">
    <source>
        <dbReference type="ARBA" id="ARBA00004141"/>
    </source>
</evidence>
<feature type="transmembrane region" description="Helical" evidence="6">
    <location>
        <begin position="330"/>
        <end position="351"/>
    </location>
</feature>
<dbReference type="EMBL" id="MCFH01000089">
    <property type="protein sequence ID" value="ORX41394.1"/>
    <property type="molecule type" value="Genomic_DNA"/>
</dbReference>
<reference evidence="7 8" key="2">
    <citation type="submission" date="2016-08" db="EMBL/GenBank/DDBJ databases">
        <title>Pervasive Adenine N6-methylation of Active Genes in Fungi.</title>
        <authorList>
            <consortium name="DOE Joint Genome Institute"/>
            <person name="Mondo S.J."/>
            <person name="Dannebaum R.O."/>
            <person name="Kuo R.C."/>
            <person name="Labutti K."/>
            <person name="Haridas S."/>
            <person name="Kuo A."/>
            <person name="Salamov A."/>
            <person name="Ahrendt S.R."/>
            <person name="Lipzen A."/>
            <person name="Sullivan W."/>
            <person name="Andreopoulos W.B."/>
            <person name="Clum A."/>
            <person name="Lindquist E."/>
            <person name="Daum C."/>
            <person name="Ramamoorthy G.K."/>
            <person name="Gryganskyi A."/>
            <person name="Culley D."/>
            <person name="Magnuson J.K."/>
            <person name="James T.Y."/>
            <person name="O'Malley M.A."/>
            <person name="Stajich J.E."/>
            <person name="Spatafora J.W."/>
            <person name="Visel A."/>
            <person name="Grigoriev I.V."/>
        </authorList>
    </citation>
    <scope>NUCLEOTIDE SEQUENCE [LARGE SCALE GENOMIC DNA]</scope>
    <source>
        <strain evidence="8">finn</strain>
    </source>
</reference>
<dbReference type="PANTHER" id="PTHR42948">
    <property type="entry name" value="TRANSPORTER"/>
    <property type="match status" value="1"/>
</dbReference>
<feature type="transmembrane region" description="Helical" evidence="6">
    <location>
        <begin position="478"/>
        <end position="497"/>
    </location>
</feature>